<keyword evidence="2" id="KW-0808">Transferase</keyword>
<sequence>MEKTIYVFADWAVADGTTFDAPQLVGTLTSNVIRNKELFSFTYSPSWLDSSFAQPIDPELQLFEGRQFSNENNFRVFLDSCPDRWGRLLMKRREAAIANLESRRTRVLMETDYLLGVHDQYRMGGLRFKTDLEGDFLDNNDKLAAPPMSSLRELEYAASKVEDDRQADDPDYLKWLFMLISPGSSLGGALPKACVIDDDQSLWIAKFPSRYDDYDIGAWEYVVYQLALDAGIEMAESRIQRFNSPYHTFITKRFDRQNSQRLHFTSAMTQLGYYDGDYEASYIELAEFISQHGSRAPADLEQLWRRIVFSIAVSNTDDHLRNHGFILDEKGWRLSPAYDLNPVTPANGLHLNITEFDNRLDFDLAMEVIVYFRIGKARAKEILSEVQQSVSQWRQKADAIGISRAEQRRMEQAFDL</sequence>
<evidence type="ECO:0000256" key="2">
    <source>
        <dbReference type="ARBA" id="ARBA00022679"/>
    </source>
</evidence>
<evidence type="ECO:0000259" key="4">
    <source>
        <dbReference type="Pfam" id="PF07804"/>
    </source>
</evidence>
<dbReference type="InterPro" id="IPR012893">
    <property type="entry name" value="HipA-like_C"/>
</dbReference>
<dbReference type="InterPro" id="IPR052028">
    <property type="entry name" value="HipA_Ser/Thr_kinase"/>
</dbReference>
<feature type="domain" description="HipA-like C-terminal" evidence="4">
    <location>
        <begin position="184"/>
        <end position="393"/>
    </location>
</feature>
<name>A0A317CQC3_9GAMM</name>
<evidence type="ECO:0000256" key="1">
    <source>
        <dbReference type="ARBA" id="ARBA00010164"/>
    </source>
</evidence>
<evidence type="ECO:0000256" key="3">
    <source>
        <dbReference type="ARBA" id="ARBA00022777"/>
    </source>
</evidence>
<comment type="similarity">
    <text evidence="1">Belongs to the HipA Ser/Thr kinase family.</text>
</comment>
<dbReference type="Gene3D" id="1.10.1070.20">
    <property type="match status" value="1"/>
</dbReference>
<dbReference type="Pfam" id="PF07804">
    <property type="entry name" value="HipA_C"/>
    <property type="match status" value="1"/>
</dbReference>
<reference evidence="5 6" key="1">
    <citation type="submission" date="2018-05" db="EMBL/GenBank/DDBJ databases">
        <title>Leucothrix arctica sp. nov., isolated from Arctic seawater.</title>
        <authorList>
            <person name="Choi A."/>
            <person name="Baek K."/>
        </authorList>
    </citation>
    <scope>NUCLEOTIDE SEQUENCE [LARGE SCALE GENOMIC DNA]</scope>
    <source>
        <strain evidence="5 6">JCM 18388</strain>
    </source>
</reference>
<gene>
    <name evidence="5" type="ORF">DKW60_00525</name>
</gene>
<dbReference type="RefSeq" id="WP_109835708.1">
    <property type="nucleotide sequence ID" value="NZ_QGKM01000001.1"/>
</dbReference>
<keyword evidence="6" id="KW-1185">Reference proteome</keyword>
<protein>
    <submittedName>
        <fullName evidence="5">Toxin HipA</fullName>
    </submittedName>
</protein>
<dbReference type="EMBL" id="QGKM01000001">
    <property type="protein sequence ID" value="PWR00727.1"/>
    <property type="molecule type" value="Genomic_DNA"/>
</dbReference>
<keyword evidence="3" id="KW-0418">Kinase</keyword>
<evidence type="ECO:0000313" key="6">
    <source>
        <dbReference type="Proteomes" id="UP000245539"/>
    </source>
</evidence>
<dbReference type="OrthoDB" id="9805913at2"/>
<dbReference type="PANTHER" id="PTHR37419:SF8">
    <property type="entry name" value="TOXIN YJJJ"/>
    <property type="match status" value="1"/>
</dbReference>
<dbReference type="PANTHER" id="PTHR37419">
    <property type="entry name" value="SERINE/THREONINE-PROTEIN KINASE TOXIN HIPA"/>
    <property type="match status" value="1"/>
</dbReference>
<evidence type="ECO:0000313" key="5">
    <source>
        <dbReference type="EMBL" id="PWR00727.1"/>
    </source>
</evidence>
<comment type="caution">
    <text evidence="5">The sequence shown here is derived from an EMBL/GenBank/DDBJ whole genome shotgun (WGS) entry which is preliminary data.</text>
</comment>
<organism evidence="5 6">
    <name type="scientific">Leucothrix pacifica</name>
    <dbReference type="NCBI Taxonomy" id="1247513"/>
    <lineage>
        <taxon>Bacteria</taxon>
        <taxon>Pseudomonadati</taxon>
        <taxon>Pseudomonadota</taxon>
        <taxon>Gammaproteobacteria</taxon>
        <taxon>Thiotrichales</taxon>
        <taxon>Thiotrichaceae</taxon>
        <taxon>Leucothrix</taxon>
    </lineage>
</organism>
<dbReference type="GO" id="GO:0005829">
    <property type="term" value="C:cytosol"/>
    <property type="evidence" value="ECO:0007669"/>
    <property type="project" value="TreeGrafter"/>
</dbReference>
<dbReference type="GO" id="GO:0004674">
    <property type="term" value="F:protein serine/threonine kinase activity"/>
    <property type="evidence" value="ECO:0007669"/>
    <property type="project" value="TreeGrafter"/>
</dbReference>
<dbReference type="AlphaFoldDB" id="A0A317CQC3"/>
<accession>A0A317CQC3</accession>
<dbReference type="Proteomes" id="UP000245539">
    <property type="component" value="Unassembled WGS sequence"/>
</dbReference>
<proteinExistence type="inferred from homology"/>